<evidence type="ECO:0000313" key="4">
    <source>
        <dbReference type="Proteomes" id="UP000001449"/>
    </source>
</evidence>
<feature type="region of interest" description="Disordered" evidence="1">
    <location>
        <begin position="239"/>
        <end position="287"/>
    </location>
</feature>
<reference evidence="3 4" key="1">
    <citation type="journal article" date="2004" name="Science">
        <title>The genome of the diatom Thalassiosira pseudonana: ecology, evolution, and metabolism.</title>
        <authorList>
            <person name="Armbrust E.V."/>
            <person name="Berges J.A."/>
            <person name="Bowler C."/>
            <person name="Green B.R."/>
            <person name="Martinez D."/>
            <person name="Putnam N.H."/>
            <person name="Zhou S."/>
            <person name="Allen A.E."/>
            <person name="Apt K.E."/>
            <person name="Bechner M."/>
            <person name="Brzezinski M.A."/>
            <person name="Chaal B.K."/>
            <person name="Chiovitti A."/>
            <person name="Davis A.K."/>
            <person name="Demarest M.S."/>
            <person name="Detter J.C."/>
            <person name="Glavina T."/>
            <person name="Goodstein D."/>
            <person name="Hadi M.Z."/>
            <person name="Hellsten U."/>
            <person name="Hildebrand M."/>
            <person name="Jenkins B.D."/>
            <person name="Jurka J."/>
            <person name="Kapitonov V.V."/>
            <person name="Kroger N."/>
            <person name="Lau W.W."/>
            <person name="Lane T.W."/>
            <person name="Larimer F.W."/>
            <person name="Lippmeier J.C."/>
            <person name="Lucas S."/>
            <person name="Medina M."/>
            <person name="Montsant A."/>
            <person name="Obornik M."/>
            <person name="Parker M.S."/>
            <person name="Palenik B."/>
            <person name="Pazour G.J."/>
            <person name="Richardson P.M."/>
            <person name="Rynearson T.A."/>
            <person name="Saito M.A."/>
            <person name="Schwartz D.C."/>
            <person name="Thamatrakoln K."/>
            <person name="Valentin K."/>
            <person name="Vardi A."/>
            <person name="Wilkerson F.P."/>
            <person name="Rokhsar D.S."/>
        </authorList>
    </citation>
    <scope>NUCLEOTIDE SEQUENCE [LARGE SCALE GENOMIC DNA]</scope>
    <source>
        <strain evidence="3 4">CCMP1335</strain>
    </source>
</reference>
<evidence type="ECO:0000256" key="1">
    <source>
        <dbReference type="SAM" id="MobiDB-lite"/>
    </source>
</evidence>
<dbReference type="Gene3D" id="3.40.50.300">
    <property type="entry name" value="P-loop containing nucleotide triphosphate hydrolases"/>
    <property type="match status" value="1"/>
</dbReference>
<reference evidence="3 4" key="2">
    <citation type="journal article" date="2008" name="Nature">
        <title>The Phaeodactylum genome reveals the evolutionary history of diatom genomes.</title>
        <authorList>
            <person name="Bowler C."/>
            <person name="Allen A.E."/>
            <person name="Badger J.H."/>
            <person name="Grimwood J."/>
            <person name="Jabbari K."/>
            <person name="Kuo A."/>
            <person name="Maheswari U."/>
            <person name="Martens C."/>
            <person name="Maumus F."/>
            <person name="Otillar R.P."/>
            <person name="Rayko E."/>
            <person name="Salamov A."/>
            <person name="Vandepoele K."/>
            <person name="Beszteri B."/>
            <person name="Gruber A."/>
            <person name="Heijde M."/>
            <person name="Katinka M."/>
            <person name="Mock T."/>
            <person name="Valentin K."/>
            <person name="Verret F."/>
            <person name="Berges J.A."/>
            <person name="Brownlee C."/>
            <person name="Cadoret J.P."/>
            <person name="Chiovitti A."/>
            <person name="Choi C.J."/>
            <person name="Coesel S."/>
            <person name="De Martino A."/>
            <person name="Detter J.C."/>
            <person name="Durkin C."/>
            <person name="Falciatore A."/>
            <person name="Fournet J."/>
            <person name="Haruta M."/>
            <person name="Huysman M.J."/>
            <person name="Jenkins B.D."/>
            <person name="Jiroutova K."/>
            <person name="Jorgensen R.E."/>
            <person name="Joubert Y."/>
            <person name="Kaplan A."/>
            <person name="Kroger N."/>
            <person name="Kroth P.G."/>
            <person name="La Roche J."/>
            <person name="Lindquist E."/>
            <person name="Lommer M."/>
            <person name="Martin-Jezequel V."/>
            <person name="Lopez P.J."/>
            <person name="Lucas S."/>
            <person name="Mangogna M."/>
            <person name="McGinnis K."/>
            <person name="Medlin L.K."/>
            <person name="Montsant A."/>
            <person name="Oudot-Le Secq M.P."/>
            <person name="Napoli C."/>
            <person name="Obornik M."/>
            <person name="Parker M.S."/>
            <person name="Petit J.L."/>
            <person name="Porcel B.M."/>
            <person name="Poulsen N."/>
            <person name="Robison M."/>
            <person name="Rychlewski L."/>
            <person name="Rynearson T.A."/>
            <person name="Schmutz J."/>
            <person name="Shapiro H."/>
            <person name="Siaut M."/>
            <person name="Stanley M."/>
            <person name="Sussman M.R."/>
            <person name="Taylor A.R."/>
            <person name="Vardi A."/>
            <person name="von Dassow P."/>
            <person name="Vyverman W."/>
            <person name="Willis A."/>
            <person name="Wyrwicz L.S."/>
            <person name="Rokhsar D.S."/>
            <person name="Weissenbach J."/>
            <person name="Armbrust E.V."/>
            <person name="Green B.R."/>
            <person name="Van de Peer Y."/>
            <person name="Grigoriev I.V."/>
        </authorList>
    </citation>
    <scope>NUCLEOTIDE SEQUENCE [LARGE SCALE GENOMIC DNA]</scope>
    <source>
        <strain evidence="3 4">CCMP1335</strain>
    </source>
</reference>
<dbReference type="SUPFAM" id="SSF52540">
    <property type="entry name" value="P-loop containing nucleoside triphosphate hydrolases"/>
    <property type="match status" value="1"/>
</dbReference>
<dbReference type="GeneID" id="7442208"/>
<proteinExistence type="predicted"/>
<feature type="compositionally biased region" description="Polar residues" evidence="1">
    <location>
        <begin position="267"/>
        <end position="282"/>
    </location>
</feature>
<dbReference type="RefSeq" id="XP_002287647.1">
    <property type="nucleotide sequence ID" value="XM_002287611.1"/>
</dbReference>
<dbReference type="PANTHER" id="PTHR43642:SF1">
    <property type="entry name" value="HYBRID SIGNAL TRANSDUCTION HISTIDINE KINASE G"/>
    <property type="match status" value="1"/>
</dbReference>
<feature type="domain" description="Orc1-like AAA ATPase" evidence="2">
    <location>
        <begin position="371"/>
        <end position="558"/>
    </location>
</feature>
<dbReference type="InterPro" id="IPR027417">
    <property type="entry name" value="P-loop_NTPase"/>
</dbReference>
<gene>
    <name evidence="3" type="ORF">THAPSDRAFT_2131</name>
</gene>
<dbReference type="InterPro" id="IPR053159">
    <property type="entry name" value="Hybrid_Histidine_Kinase"/>
</dbReference>
<dbReference type="OMA" id="RTINSKP"/>
<sequence>MNRDRASASQYSSSPSPEELGHTSIATQMFSPPQSVNGIAAADAGASVTLCQPITSMNGKAVPLSQWNDAEGVLVQKHQNQSVLTTKALLLRKVSVSYGIATLLKRMMVLSPTQDVLEASCSITNFSVRTSREIDTIEPGWEVQGVDMISPPISVQIKSTASASFLWDVDDESFNTIAGRVVEAVIESQTSESNDGNGREKDGSFVCHLFGVLLHKLFAGYSEIALEENVVGGDSVEDRNDFINQPPPNKRKSTIESIGRKGESTFPRATSISELTNGNSDDTGNDGLMESFRSLAMRPLTDFGCPSTVSQLIQDLIDCGWGVFRPDDAYSSLDVVIQDLELLLRYPERFLFEAHKSSTQSGRPIAVLKDKLYGREAEAAHLTEAFCRVRNSGESEAFFVGGFSGSGKTSLVKSVFEGVQIGEGFVVTKKFDEIASESPLSAVISVFNELCVVVKQRSSWNELVGINQRLINEFGANFLTLAHILPNVQDLLLPGCILSDIGNQPVKNEVNFSNLCFIIQHFMRVVSSPSRPVVLFLDDLQWSDAMSLGLVHSVLSDLKGSSCMFFVGSYRDNEVRHDHIIFGLLDMLASFNVTSTKVHLDGMNEDDLNLMISDALAIFPRLCKPLSDMVYHKTDGNPFFVLEFLRSLSDRGLIQYSLRDRKWLWDLDAISAEDITDNVIQLLSNKMSSLQANLQSALKVAACFGTKITGTVVKSLTGASQYSTLPSNLDQAVRDGFMDNASDGGYQFVHDKVREAAYGLIQLNERDRYHFDIGMTMHSNAVETGCDDLLIFTIENINRGVPTLIESSSQRAVIAELNFQAGSLAMECSNFVSAHSYLKKAVSLLPSDSWCSQYASTLKFYSSLAKSAHHCGFVDETRLASNAVLENGSCLKDKLDSYFLLTSILQTPEDRTIAFITCHKVLHLLGELLQTNELDIDNLIRLLKITRAMFEDLTDEVLLTMHTNEDWKQVAVMRFYSQLAIVTYVAKPNMLHCYASRWAQYSLRTKVASKFTASAYATFADELPRVFMSFYGYVGCLIEPLQASVDMLRHGYETGLQVGELSHATINAVHMVSRAVLSGMNLRMLQEEVAFQLKLAQKHSRPIMGLYFKAIQETITMIIGDESTDSPANHTLSTAGISDYIKTLYLNRLMCSFILGHSERAEFYATKWQASNADEPDNQPIRGMFVWFYFGMASASLYRKKRRTKLMVNMTKALDVLREASAYSQWNFHNKVCLLEAEICSLNNDGQSDVSYDISVKAAQSSKFVHEEGLAWECAGIHFNAKGDKTKAVKCFREAERCFTSWGSQVKVRIIRGQISSMSVGLK</sequence>
<protein>
    <recommendedName>
        <fullName evidence="2">Orc1-like AAA ATPase domain-containing protein</fullName>
    </recommendedName>
</protein>
<accession>B8BTG6</accession>
<dbReference type="Pfam" id="PF13191">
    <property type="entry name" value="AAA_16"/>
    <property type="match status" value="1"/>
</dbReference>
<dbReference type="InParanoid" id="B8BTG6"/>
<dbReference type="PANTHER" id="PTHR43642">
    <property type="entry name" value="HYBRID SIGNAL TRANSDUCTION HISTIDINE KINASE G"/>
    <property type="match status" value="1"/>
</dbReference>
<evidence type="ECO:0000313" key="3">
    <source>
        <dbReference type="EMBL" id="EED95090.1"/>
    </source>
</evidence>
<feature type="compositionally biased region" description="Low complexity" evidence="1">
    <location>
        <begin position="7"/>
        <end position="17"/>
    </location>
</feature>
<feature type="region of interest" description="Disordered" evidence="1">
    <location>
        <begin position="1"/>
        <end position="21"/>
    </location>
</feature>
<dbReference type="PaxDb" id="35128-Thaps2131"/>
<name>B8BTG6_THAPS</name>
<dbReference type="InterPro" id="IPR041664">
    <property type="entry name" value="AAA_16"/>
</dbReference>
<dbReference type="EMBL" id="CM000639">
    <property type="protein sequence ID" value="EED95090.1"/>
    <property type="molecule type" value="Genomic_DNA"/>
</dbReference>
<keyword evidence="4" id="KW-1185">Reference proteome</keyword>
<dbReference type="Proteomes" id="UP000001449">
    <property type="component" value="Chromosome 2"/>
</dbReference>
<organism evidence="3 4">
    <name type="scientific">Thalassiosira pseudonana</name>
    <name type="common">Marine diatom</name>
    <name type="synonym">Cyclotella nana</name>
    <dbReference type="NCBI Taxonomy" id="35128"/>
    <lineage>
        <taxon>Eukaryota</taxon>
        <taxon>Sar</taxon>
        <taxon>Stramenopiles</taxon>
        <taxon>Ochrophyta</taxon>
        <taxon>Bacillariophyta</taxon>
        <taxon>Coscinodiscophyceae</taxon>
        <taxon>Thalassiosirophycidae</taxon>
        <taxon>Thalassiosirales</taxon>
        <taxon>Thalassiosiraceae</taxon>
        <taxon>Thalassiosira</taxon>
    </lineage>
</organism>
<dbReference type="HOGENOM" id="CLU_001993_2_0_1"/>
<evidence type="ECO:0000259" key="2">
    <source>
        <dbReference type="Pfam" id="PF13191"/>
    </source>
</evidence>
<dbReference type="eggNOG" id="ENOG502RUK6">
    <property type="taxonomic scope" value="Eukaryota"/>
</dbReference>
<dbReference type="KEGG" id="tps:THAPSDRAFT_2131"/>